<keyword evidence="5" id="KW-0788">Thiol protease</keyword>
<evidence type="ECO:0000256" key="7">
    <source>
        <dbReference type="ARBA" id="ARBA00023157"/>
    </source>
</evidence>
<reference evidence="11 12" key="1">
    <citation type="journal article" date="2008" name="Nature">
        <title>The genome of the model beetle and pest Tribolium castaneum.</title>
        <authorList>
            <consortium name="Tribolium Genome Sequencing Consortium"/>
            <person name="Richards S."/>
            <person name="Gibbs R.A."/>
            <person name="Weinstock G.M."/>
            <person name="Brown S.J."/>
            <person name="Denell R."/>
            <person name="Beeman R.W."/>
            <person name="Gibbs R."/>
            <person name="Beeman R.W."/>
            <person name="Brown S.J."/>
            <person name="Bucher G."/>
            <person name="Friedrich M."/>
            <person name="Grimmelikhuijzen C.J."/>
            <person name="Klingler M."/>
            <person name="Lorenzen M."/>
            <person name="Richards S."/>
            <person name="Roth S."/>
            <person name="Schroder R."/>
            <person name="Tautz D."/>
            <person name="Zdobnov E.M."/>
            <person name="Muzny D."/>
            <person name="Gibbs R.A."/>
            <person name="Weinstock G.M."/>
            <person name="Attaway T."/>
            <person name="Bell S."/>
            <person name="Buhay C.J."/>
            <person name="Chandrabose M.N."/>
            <person name="Chavez D."/>
            <person name="Clerk-Blankenburg K.P."/>
            <person name="Cree A."/>
            <person name="Dao M."/>
            <person name="Davis C."/>
            <person name="Chacko J."/>
            <person name="Dinh H."/>
            <person name="Dugan-Rocha S."/>
            <person name="Fowler G."/>
            <person name="Garner T.T."/>
            <person name="Garnes J."/>
            <person name="Gnirke A."/>
            <person name="Hawes A."/>
            <person name="Hernandez J."/>
            <person name="Hines S."/>
            <person name="Holder M."/>
            <person name="Hume J."/>
            <person name="Jhangiani S.N."/>
            <person name="Joshi V."/>
            <person name="Khan Z.M."/>
            <person name="Jackson L."/>
            <person name="Kovar C."/>
            <person name="Kowis A."/>
            <person name="Lee S."/>
            <person name="Lewis L.R."/>
            <person name="Margolis J."/>
            <person name="Morgan M."/>
            <person name="Nazareth L.V."/>
            <person name="Nguyen N."/>
            <person name="Okwuonu G."/>
            <person name="Parker D."/>
            <person name="Richards S."/>
            <person name="Ruiz S.J."/>
            <person name="Santibanez J."/>
            <person name="Savard J."/>
            <person name="Scherer S.E."/>
            <person name="Schneider B."/>
            <person name="Sodergren E."/>
            <person name="Tautz D."/>
            <person name="Vattahil S."/>
            <person name="Villasana D."/>
            <person name="White C.S."/>
            <person name="Wright R."/>
            <person name="Park Y."/>
            <person name="Beeman R.W."/>
            <person name="Lord J."/>
            <person name="Oppert B."/>
            <person name="Lorenzen M."/>
            <person name="Brown S."/>
            <person name="Wang L."/>
            <person name="Savard J."/>
            <person name="Tautz D."/>
            <person name="Richards S."/>
            <person name="Weinstock G."/>
            <person name="Gibbs R.A."/>
            <person name="Liu Y."/>
            <person name="Worley K."/>
            <person name="Weinstock G."/>
            <person name="Elsik C.G."/>
            <person name="Reese J.T."/>
            <person name="Elhaik E."/>
            <person name="Landan G."/>
            <person name="Graur D."/>
            <person name="Arensburger P."/>
            <person name="Atkinson P."/>
            <person name="Beeman R.W."/>
            <person name="Beidler J."/>
            <person name="Brown S.J."/>
            <person name="Demuth J.P."/>
            <person name="Drury D.W."/>
            <person name="Du Y.Z."/>
            <person name="Fujiwara H."/>
            <person name="Lorenzen M."/>
            <person name="Maselli V."/>
            <person name="Osanai M."/>
            <person name="Park Y."/>
            <person name="Robertson H.M."/>
            <person name="Tu Z."/>
            <person name="Wang J.J."/>
            <person name="Wang S."/>
            <person name="Richards S."/>
            <person name="Song H."/>
            <person name="Zhang L."/>
            <person name="Sodergren E."/>
            <person name="Werner D."/>
            <person name="Stanke M."/>
            <person name="Morgenstern B."/>
            <person name="Solovyev V."/>
            <person name="Kosarev P."/>
            <person name="Brown G."/>
            <person name="Chen H.C."/>
            <person name="Ermolaeva O."/>
            <person name="Hlavina W."/>
            <person name="Kapustin Y."/>
            <person name="Kiryutin B."/>
            <person name="Kitts P."/>
            <person name="Maglott D."/>
            <person name="Pruitt K."/>
            <person name="Sapojnikov V."/>
            <person name="Souvorov A."/>
            <person name="Mackey A.J."/>
            <person name="Waterhouse R.M."/>
            <person name="Wyder S."/>
            <person name="Zdobnov E.M."/>
            <person name="Zdobnov E.M."/>
            <person name="Wyder S."/>
            <person name="Kriventseva E.V."/>
            <person name="Kadowaki T."/>
            <person name="Bork P."/>
            <person name="Aranda M."/>
            <person name="Bao R."/>
            <person name="Beermann A."/>
            <person name="Berns N."/>
            <person name="Bolognesi R."/>
            <person name="Bonneton F."/>
            <person name="Bopp D."/>
            <person name="Brown S.J."/>
            <person name="Bucher G."/>
            <person name="Butts T."/>
            <person name="Chaumot A."/>
            <person name="Denell R.E."/>
            <person name="Ferrier D.E."/>
            <person name="Friedrich M."/>
            <person name="Gordon C.M."/>
            <person name="Jindra M."/>
            <person name="Klingler M."/>
            <person name="Lan Q."/>
            <person name="Lattorff H.M."/>
            <person name="Laudet V."/>
            <person name="von Levetsow C."/>
            <person name="Liu Z."/>
            <person name="Lutz R."/>
            <person name="Lynch J.A."/>
            <person name="da Fonseca R.N."/>
            <person name="Posnien N."/>
            <person name="Reuter R."/>
            <person name="Roth S."/>
            <person name="Savard J."/>
            <person name="Schinko J.B."/>
            <person name="Schmitt C."/>
            <person name="Schoppmeier M."/>
            <person name="Schroder R."/>
            <person name="Shippy T.D."/>
            <person name="Simonnet F."/>
            <person name="Marques-Souza H."/>
            <person name="Tautz D."/>
            <person name="Tomoyasu Y."/>
            <person name="Trauner J."/>
            <person name="Van der Zee M."/>
            <person name="Vervoort M."/>
            <person name="Wittkopp N."/>
            <person name="Wimmer E.A."/>
            <person name="Yang X."/>
            <person name="Jones A.K."/>
            <person name="Sattelle D.B."/>
            <person name="Ebert P.R."/>
            <person name="Nelson D."/>
            <person name="Scott J.G."/>
            <person name="Beeman R.W."/>
            <person name="Muthukrishnan S."/>
            <person name="Kramer K.J."/>
            <person name="Arakane Y."/>
            <person name="Beeman R.W."/>
            <person name="Zhu Q."/>
            <person name="Hogenkamp D."/>
            <person name="Dixit R."/>
            <person name="Oppert B."/>
            <person name="Jiang H."/>
            <person name="Zou Z."/>
            <person name="Marshall J."/>
            <person name="Elpidina E."/>
            <person name="Vinokurov K."/>
            <person name="Oppert C."/>
            <person name="Zou Z."/>
            <person name="Evans J."/>
            <person name="Lu Z."/>
            <person name="Zhao P."/>
            <person name="Sumathipala N."/>
            <person name="Altincicek B."/>
            <person name="Vilcinskas A."/>
            <person name="Williams M."/>
            <person name="Hultmark D."/>
            <person name="Hetru C."/>
            <person name="Jiang H."/>
            <person name="Grimmelikhuijzen C.J."/>
            <person name="Hauser F."/>
            <person name="Cazzamali G."/>
            <person name="Williamson M."/>
            <person name="Park Y."/>
            <person name="Li B."/>
            <person name="Tanaka Y."/>
            <person name="Predel R."/>
            <person name="Neupert S."/>
            <person name="Schachtner J."/>
            <person name="Verleyen P."/>
            <person name="Raible F."/>
            <person name="Bork P."/>
            <person name="Friedrich M."/>
            <person name="Walden K.K."/>
            <person name="Robertson H.M."/>
            <person name="Angeli S."/>
            <person name="Foret S."/>
            <person name="Bucher G."/>
            <person name="Schuetz S."/>
            <person name="Maleszka R."/>
            <person name="Wimmer E.A."/>
            <person name="Beeman R.W."/>
            <person name="Lorenzen M."/>
            <person name="Tomoyasu Y."/>
            <person name="Miller S.C."/>
            <person name="Grossmann D."/>
            <person name="Bucher G."/>
        </authorList>
    </citation>
    <scope>NUCLEOTIDE SEQUENCE [LARGE SCALE GENOMIC DNA]</scope>
    <source>
        <strain evidence="11 12">Georgia GA2</strain>
    </source>
</reference>
<dbReference type="HOGENOM" id="CLU_012184_3_3_1"/>
<dbReference type="GO" id="GO:0008234">
    <property type="term" value="F:cysteine-type peptidase activity"/>
    <property type="evidence" value="ECO:0007669"/>
    <property type="project" value="UniProtKB-KW"/>
</dbReference>
<evidence type="ECO:0000259" key="10">
    <source>
        <dbReference type="SMART" id="SM00645"/>
    </source>
</evidence>
<organism evidence="11 12">
    <name type="scientific">Tribolium castaneum</name>
    <name type="common">Red flour beetle</name>
    <dbReference type="NCBI Taxonomy" id="7070"/>
    <lineage>
        <taxon>Eukaryota</taxon>
        <taxon>Metazoa</taxon>
        <taxon>Ecdysozoa</taxon>
        <taxon>Arthropoda</taxon>
        <taxon>Hexapoda</taxon>
        <taxon>Insecta</taxon>
        <taxon>Pterygota</taxon>
        <taxon>Neoptera</taxon>
        <taxon>Endopterygota</taxon>
        <taxon>Coleoptera</taxon>
        <taxon>Polyphaga</taxon>
        <taxon>Cucujiformia</taxon>
        <taxon>Tenebrionidae</taxon>
        <taxon>Tenebrionidae incertae sedis</taxon>
        <taxon>Tribolium</taxon>
    </lineage>
</organism>
<dbReference type="Pfam" id="PF00112">
    <property type="entry name" value="Peptidase_C1"/>
    <property type="match status" value="1"/>
</dbReference>
<evidence type="ECO:0000256" key="5">
    <source>
        <dbReference type="ARBA" id="ARBA00022807"/>
    </source>
</evidence>
<keyword evidence="12" id="KW-1185">Reference proteome</keyword>
<keyword evidence="8" id="KW-0812">Transmembrane</keyword>
<evidence type="ECO:0000256" key="3">
    <source>
        <dbReference type="ARBA" id="ARBA00022729"/>
    </source>
</evidence>
<dbReference type="STRING" id="7070.D6WVC8"/>
<proteinExistence type="inferred from homology"/>
<dbReference type="Gene3D" id="3.90.70.10">
    <property type="entry name" value="Cysteine proteinases"/>
    <property type="match status" value="1"/>
</dbReference>
<feature type="chain" id="PRO_5018604158" evidence="9">
    <location>
        <begin position="17"/>
        <end position="360"/>
    </location>
</feature>
<dbReference type="Proteomes" id="UP000007266">
    <property type="component" value="Linkage group 8"/>
</dbReference>
<dbReference type="KEGG" id="tca:657117"/>
<protein>
    <submittedName>
        <fullName evidence="11">Cathepsin B</fullName>
    </submittedName>
</protein>
<comment type="similarity">
    <text evidence="1">Belongs to the peptidase C1 family.</text>
</comment>
<dbReference type="InterPro" id="IPR038765">
    <property type="entry name" value="Papain-like_cys_pep_sf"/>
</dbReference>
<sequence>MQKLLLLCALLPLSWTKPNASLINQINSQQSAWTAGINPFDDIESRLGFLGIHPDPNFKPEIKEPQATQNVIPETFDAREYWPECADIIGNIRNQGKCSSSWAFAAAEVMSDRLCIATNGKVKIQLSPEDLIDCCHYCGNQCKGGYTYYAWNYFMLTGLVSGGDYNTSTGCQPYSELNYYRITPPCNTTCQNDKYPIPYVSDKHFGDSIYYIPQNETAIQNEILSGGGPVVAAFDVYGDFKIYRDGVYIYTSGALFGRTAVKIIGWGTENGWAYWLAANSWGKDWGALGGFFKIRRGTNECGFEESIIAGQVREGGSTSPTPVTFTATVTPPTTPGSGVRVAGCGIGLVLSMMLFYLLKF</sequence>
<dbReference type="InterPro" id="IPR013128">
    <property type="entry name" value="Peptidase_C1A"/>
</dbReference>
<dbReference type="eggNOG" id="KOG1543">
    <property type="taxonomic scope" value="Eukaryota"/>
</dbReference>
<dbReference type="GO" id="GO:0005764">
    <property type="term" value="C:lysosome"/>
    <property type="evidence" value="ECO:0000318"/>
    <property type="project" value="GO_Central"/>
</dbReference>
<evidence type="ECO:0000256" key="9">
    <source>
        <dbReference type="SAM" id="SignalP"/>
    </source>
</evidence>
<gene>
    <name evidence="11" type="primary">AUGUSTUS-3.0.2_05954</name>
    <name evidence="11" type="ORF">TcasGA2_TC005954</name>
</gene>
<dbReference type="PANTHER" id="PTHR12411">
    <property type="entry name" value="CYSTEINE PROTEASE FAMILY C1-RELATED"/>
    <property type="match status" value="1"/>
</dbReference>
<keyword evidence="6" id="KW-0865">Zymogen</keyword>
<feature type="transmembrane region" description="Helical" evidence="8">
    <location>
        <begin position="338"/>
        <end position="358"/>
    </location>
</feature>
<evidence type="ECO:0000256" key="4">
    <source>
        <dbReference type="ARBA" id="ARBA00022801"/>
    </source>
</evidence>
<evidence type="ECO:0000313" key="11">
    <source>
        <dbReference type="EMBL" id="EFA09204.2"/>
    </source>
</evidence>
<accession>D6WVC8</accession>
<evidence type="ECO:0000256" key="2">
    <source>
        <dbReference type="ARBA" id="ARBA00022670"/>
    </source>
</evidence>
<keyword evidence="4" id="KW-0378">Hydrolase</keyword>
<dbReference type="FunFam" id="3.90.70.10:FF:000031">
    <property type="entry name" value="Cathepsin B"/>
    <property type="match status" value="1"/>
</dbReference>
<evidence type="ECO:0000313" key="12">
    <source>
        <dbReference type="Proteomes" id="UP000007266"/>
    </source>
</evidence>
<dbReference type="OrthoDB" id="3789175at2759"/>
<dbReference type="GO" id="GO:0006508">
    <property type="term" value="P:proteolysis"/>
    <property type="evidence" value="ECO:0007669"/>
    <property type="project" value="UniProtKB-KW"/>
</dbReference>
<dbReference type="CDD" id="cd02620">
    <property type="entry name" value="Peptidase_C1A_CathepsinB"/>
    <property type="match status" value="1"/>
</dbReference>
<evidence type="ECO:0000256" key="1">
    <source>
        <dbReference type="ARBA" id="ARBA00008455"/>
    </source>
</evidence>
<dbReference type="AlphaFoldDB" id="D6WVC8"/>
<dbReference type="EMBL" id="KQ971357">
    <property type="protein sequence ID" value="EFA09204.2"/>
    <property type="molecule type" value="Genomic_DNA"/>
</dbReference>
<keyword evidence="8" id="KW-1133">Transmembrane helix</keyword>
<dbReference type="SUPFAM" id="SSF54001">
    <property type="entry name" value="Cysteine proteinases"/>
    <property type="match status" value="1"/>
</dbReference>
<dbReference type="InterPro" id="IPR000668">
    <property type="entry name" value="Peptidase_C1A_C"/>
</dbReference>
<keyword evidence="2" id="KW-0645">Protease</keyword>
<keyword evidence="7" id="KW-1015">Disulfide bond</keyword>
<dbReference type="InParanoid" id="D6WVC8"/>
<feature type="domain" description="Peptidase C1A papain C-terminal" evidence="10">
    <location>
        <begin position="72"/>
        <end position="311"/>
    </location>
</feature>
<evidence type="ECO:0000256" key="8">
    <source>
        <dbReference type="SAM" id="Phobius"/>
    </source>
</evidence>
<dbReference type="OMA" id="NCIHANT"/>
<reference evidence="11 12" key="2">
    <citation type="journal article" date="2010" name="Nucleic Acids Res.">
        <title>BeetleBase in 2010: revisions to provide comprehensive genomic information for Tribolium castaneum.</title>
        <authorList>
            <person name="Kim H.S."/>
            <person name="Murphy T."/>
            <person name="Xia J."/>
            <person name="Caragea D."/>
            <person name="Park Y."/>
            <person name="Beeman R.W."/>
            <person name="Lorenzen M.D."/>
            <person name="Butcher S."/>
            <person name="Manak J.R."/>
            <person name="Brown S.J."/>
        </authorList>
    </citation>
    <scope>GENOME REANNOTATION</scope>
    <source>
        <strain evidence="11 12">Georgia GA2</strain>
    </source>
</reference>
<evidence type="ECO:0000256" key="6">
    <source>
        <dbReference type="ARBA" id="ARBA00023145"/>
    </source>
</evidence>
<dbReference type="SMART" id="SM00645">
    <property type="entry name" value="Pept_C1"/>
    <property type="match status" value="1"/>
</dbReference>
<feature type="signal peptide" evidence="9">
    <location>
        <begin position="1"/>
        <end position="16"/>
    </location>
</feature>
<keyword evidence="3 9" id="KW-0732">Signal</keyword>
<dbReference type="GO" id="GO:0005615">
    <property type="term" value="C:extracellular space"/>
    <property type="evidence" value="ECO:0000318"/>
    <property type="project" value="GO_Central"/>
</dbReference>
<name>D6WVC8_TRICA</name>
<keyword evidence="8" id="KW-0472">Membrane</keyword>